<dbReference type="Proteomes" id="UP001230268">
    <property type="component" value="Unassembled WGS sequence"/>
</dbReference>
<dbReference type="AlphaFoldDB" id="A0AAD8PEV8"/>
<feature type="signal peptide" evidence="2">
    <location>
        <begin position="1"/>
        <end position="19"/>
    </location>
</feature>
<dbReference type="EMBL" id="JAVEPI010000002">
    <property type="protein sequence ID" value="KAK1444047.1"/>
    <property type="molecule type" value="Genomic_DNA"/>
</dbReference>
<feature type="compositionally biased region" description="Gly residues" evidence="1">
    <location>
        <begin position="407"/>
        <end position="417"/>
    </location>
</feature>
<feature type="compositionally biased region" description="Basic residues" evidence="1">
    <location>
        <begin position="518"/>
        <end position="530"/>
    </location>
</feature>
<sequence length="560" mass="62388">MKLLAFLIIPLLSLIHTESVTLRNDMSALEDWTLREQLDWMYVLNGLANKLLAENVITRRMVFKGYEGVFDITQMLQSVLEYTKHVSNLRSLLVNGDNNWASDEQAIVTTAMNVIKNQVGTFRLILTMNTSLSTLLKEIEIWTKDEDTKYVTDEIPYLWFKKNGLEGTILSKATLADVRKQVELISNYEKTISELTMHWVPVYLQNHMPAMFLKMKWIQAVNDGFKVNKKIKEEVIHTLNTLYGGKGHQILQAFHQVGDISVGLLRAIGLTEVDLSEEEKEVAVIEFVREVANRGLDTVIEEFEELEGGLYMMQRILLWGIVDEKWTETVSSVLREESINKLTESVRNDLIKRLEAIACSDGPIKTILTISRELQPSLSWKFNPSKNSPILPIFAAIGAGNSQPHEGTGGPVSGSGNIGTQANGAYGQQPNGSSLPLVPFYAGRSSNAPASVPDVGGETLENESEDCDYQGEDGDYPEDIVSDESKTSSDKKSHNLTKETDKSGNTQTTQLGGCHSSEKKRPRKGNTRRVSKTDSTNSKAQSSFNLLHGVAILPYFVLLA</sequence>
<reference evidence="3" key="1">
    <citation type="submission" date="2023-08" db="EMBL/GenBank/DDBJ databases">
        <title>Draft sequence of the Babesia gibsoni genome.</title>
        <authorList>
            <person name="Yamagishi J.Y."/>
            <person name="Xuan X.X."/>
        </authorList>
    </citation>
    <scope>NUCLEOTIDE SEQUENCE</scope>
    <source>
        <strain evidence="3">Azabu</strain>
    </source>
</reference>
<feature type="compositionally biased region" description="Acidic residues" evidence="1">
    <location>
        <begin position="460"/>
        <end position="482"/>
    </location>
</feature>
<feature type="compositionally biased region" description="Basic and acidic residues" evidence="1">
    <location>
        <begin position="483"/>
        <end position="502"/>
    </location>
</feature>
<comment type="caution">
    <text evidence="3">The sequence shown here is derived from an EMBL/GenBank/DDBJ whole genome shotgun (WGS) entry which is preliminary data.</text>
</comment>
<feature type="region of interest" description="Disordered" evidence="1">
    <location>
        <begin position="401"/>
        <end position="431"/>
    </location>
</feature>
<accession>A0AAD8PEV8</accession>
<organism evidence="3 4">
    <name type="scientific">Babesia gibsoni</name>
    <dbReference type="NCBI Taxonomy" id="33632"/>
    <lineage>
        <taxon>Eukaryota</taxon>
        <taxon>Sar</taxon>
        <taxon>Alveolata</taxon>
        <taxon>Apicomplexa</taxon>
        <taxon>Aconoidasida</taxon>
        <taxon>Piroplasmida</taxon>
        <taxon>Babesiidae</taxon>
        <taxon>Babesia</taxon>
    </lineage>
</organism>
<keyword evidence="2" id="KW-0732">Signal</keyword>
<keyword evidence="4" id="KW-1185">Reference proteome</keyword>
<protein>
    <submittedName>
        <fullName evidence="3">Uncharacterized protein</fullName>
    </submittedName>
</protein>
<evidence type="ECO:0000256" key="2">
    <source>
        <dbReference type="SAM" id="SignalP"/>
    </source>
</evidence>
<feature type="compositionally biased region" description="Polar residues" evidence="1">
    <location>
        <begin position="418"/>
        <end position="431"/>
    </location>
</feature>
<feature type="chain" id="PRO_5042239601" evidence="2">
    <location>
        <begin position="20"/>
        <end position="560"/>
    </location>
</feature>
<gene>
    <name evidence="3" type="ORF">BgAZ_209230</name>
</gene>
<feature type="region of interest" description="Disordered" evidence="1">
    <location>
        <begin position="448"/>
        <end position="540"/>
    </location>
</feature>
<name>A0AAD8PEV8_BABGI</name>
<evidence type="ECO:0000313" key="3">
    <source>
        <dbReference type="EMBL" id="KAK1444047.1"/>
    </source>
</evidence>
<evidence type="ECO:0000313" key="4">
    <source>
        <dbReference type="Proteomes" id="UP001230268"/>
    </source>
</evidence>
<evidence type="ECO:0000256" key="1">
    <source>
        <dbReference type="SAM" id="MobiDB-lite"/>
    </source>
</evidence>
<proteinExistence type="predicted"/>